<geneLocation type="plasmid" evidence="1 2">
    <name>pBVIE01</name>
</geneLocation>
<name>A4JTE1_BURVG</name>
<sequence length="121" mass="13028">MLRPTDASRFSDDSRVHAGSSTDLIAQELAAHRMRGFTIESDAALEDGELVKLAACFLFGDTKWVVGAWPHEWSESLLSDKSRIKQLVAAGALIAAEIEHLKAAAMDSMGKGAQMPSSIDI</sequence>
<dbReference type="HOGENOM" id="CLU_2033688_0_0_4"/>
<organism evidence="1 2">
    <name type="scientific">Burkholderia vietnamiensis (strain G4 / LMG 22486)</name>
    <name type="common">Burkholderia cepacia (strain R1808)</name>
    <dbReference type="NCBI Taxonomy" id="269482"/>
    <lineage>
        <taxon>Bacteria</taxon>
        <taxon>Pseudomonadati</taxon>
        <taxon>Pseudomonadota</taxon>
        <taxon>Betaproteobacteria</taxon>
        <taxon>Burkholderiales</taxon>
        <taxon>Burkholderiaceae</taxon>
        <taxon>Burkholderia</taxon>
        <taxon>Burkholderia cepacia complex</taxon>
    </lineage>
</organism>
<dbReference type="KEGG" id="bvi:Bcep1808_6654"/>
<keyword evidence="1" id="KW-0614">Plasmid</keyword>
<evidence type="ECO:0000313" key="2">
    <source>
        <dbReference type="Proteomes" id="UP000002287"/>
    </source>
</evidence>
<proteinExistence type="predicted"/>
<dbReference type="Proteomes" id="UP000002287">
    <property type="component" value="Plasmid pBVIE01"/>
</dbReference>
<evidence type="ECO:0000313" key="1">
    <source>
        <dbReference type="EMBL" id="ABO59544.1"/>
    </source>
</evidence>
<dbReference type="AlphaFoldDB" id="A4JTE1"/>
<accession>A4JTE1</accession>
<dbReference type="EMBL" id="CP000617">
    <property type="protein sequence ID" value="ABO59544.1"/>
    <property type="molecule type" value="Genomic_DNA"/>
</dbReference>
<reference evidence="1 2" key="1">
    <citation type="submission" date="2007-03" db="EMBL/GenBank/DDBJ databases">
        <title>Complete sequence of plasmid pBVIE01 of Burkholderia vietnamiensis G4.</title>
        <authorList>
            <consortium name="US DOE Joint Genome Institute"/>
            <person name="Copeland A."/>
            <person name="Lucas S."/>
            <person name="Lapidus A."/>
            <person name="Barry K."/>
            <person name="Detter J.C."/>
            <person name="Glavina del Rio T."/>
            <person name="Hammon N."/>
            <person name="Israni S."/>
            <person name="Dalin E."/>
            <person name="Tice H."/>
            <person name="Pitluck S."/>
            <person name="Chain P."/>
            <person name="Malfatti S."/>
            <person name="Shin M."/>
            <person name="Vergez L."/>
            <person name="Schmutz J."/>
            <person name="Larimer F."/>
            <person name="Land M."/>
            <person name="Hauser L."/>
            <person name="Kyrpides N."/>
            <person name="Tiedje J."/>
            <person name="Richardson P."/>
        </authorList>
    </citation>
    <scope>NUCLEOTIDE SEQUENCE [LARGE SCALE GENOMIC DNA]</scope>
    <source>
        <strain evidence="2">G4 / LMG 22486</strain>
        <plasmid evidence="1 2">pBVIE01</plasmid>
    </source>
</reference>
<protein>
    <recommendedName>
        <fullName evidence="3">DUF4376 domain-containing protein</fullName>
    </recommendedName>
</protein>
<gene>
    <name evidence="1" type="ordered locus">Bcep1808_6654</name>
</gene>
<evidence type="ECO:0008006" key="3">
    <source>
        <dbReference type="Google" id="ProtNLM"/>
    </source>
</evidence>